<reference evidence="2 3" key="1">
    <citation type="submission" date="2020-01" db="EMBL/GenBank/DDBJ databases">
        <title>Insect and environment-associated Actinomycetes.</title>
        <authorList>
            <person name="Currrie C."/>
            <person name="Chevrette M."/>
            <person name="Carlson C."/>
            <person name="Stubbendieck R."/>
            <person name="Wendt-Pienkowski E."/>
        </authorList>
    </citation>
    <scope>NUCLEOTIDE SEQUENCE [LARGE SCALE GENOMIC DNA]</scope>
    <source>
        <strain evidence="2 3">SID11342</strain>
    </source>
</reference>
<comment type="caution">
    <text evidence="2">The sequence shown here is derived from an EMBL/GenBank/DDBJ whole genome shotgun (WGS) entry which is preliminary data.</text>
</comment>
<dbReference type="Proteomes" id="UP000471293">
    <property type="component" value="Unassembled WGS sequence"/>
</dbReference>
<organism evidence="2 3">
    <name type="scientific">Streptomyces halstedii</name>
    <dbReference type="NCBI Taxonomy" id="1944"/>
    <lineage>
        <taxon>Bacteria</taxon>
        <taxon>Bacillati</taxon>
        <taxon>Actinomycetota</taxon>
        <taxon>Actinomycetes</taxon>
        <taxon>Kitasatosporales</taxon>
        <taxon>Streptomycetaceae</taxon>
        <taxon>Streptomyces</taxon>
    </lineage>
</organism>
<keyword evidence="4" id="KW-1185">Reference proteome</keyword>
<evidence type="ECO:0000313" key="4">
    <source>
        <dbReference type="Proteomes" id="UP000735541"/>
    </source>
</evidence>
<evidence type="ECO:0000313" key="2">
    <source>
        <dbReference type="EMBL" id="NEA15199.1"/>
    </source>
</evidence>
<dbReference type="RefSeq" id="WP_164342980.1">
    <property type="nucleotide sequence ID" value="NZ_JAAGLQ010000139.1"/>
</dbReference>
<accession>A0A6N9TXB9</accession>
<gene>
    <name evidence="2" type="ORF">G3I29_06585</name>
    <name evidence="1" type="ORF">STHAL_24655</name>
</gene>
<dbReference type="Proteomes" id="UP000735541">
    <property type="component" value="Unassembled WGS sequence"/>
</dbReference>
<dbReference type="Pfam" id="PF19562">
    <property type="entry name" value="DUF6084"/>
    <property type="match status" value="1"/>
</dbReference>
<protein>
    <submittedName>
        <fullName evidence="2">Uncharacterized protein</fullName>
    </submittedName>
</protein>
<reference evidence="1 4" key="2">
    <citation type="submission" date="2021-07" db="EMBL/GenBank/DDBJ databases">
        <title>Sequencing Streptomyces halstedii LGO-A4 genome an citrus endophytic actinomycete.</title>
        <authorList>
            <person name="Samborskyy M."/>
            <person name="Scott N."/>
            <person name="Deglau R."/>
            <person name="Dickens S."/>
            <person name="Oliveira L.G."/>
        </authorList>
    </citation>
    <scope>NUCLEOTIDE SEQUENCE [LARGE SCALE GENOMIC DNA]</scope>
    <source>
        <strain evidence="1 4">LGO-A4</strain>
    </source>
</reference>
<evidence type="ECO:0000313" key="3">
    <source>
        <dbReference type="Proteomes" id="UP000471293"/>
    </source>
</evidence>
<name>A0A6N9TXB9_STRHA</name>
<proteinExistence type="predicted"/>
<dbReference type="EMBL" id="JAHUVW010000001">
    <property type="protein sequence ID" value="MBV7672644.1"/>
    <property type="molecule type" value="Genomic_DNA"/>
</dbReference>
<evidence type="ECO:0000313" key="1">
    <source>
        <dbReference type="EMBL" id="MBV7672644.1"/>
    </source>
</evidence>
<sequence length="213" mass="24430">MSDLAFSVLDVVAEPYTAAPQLTARLRIEERAGRRIHAIALHCQVRIEPQRRPYDAIERNGLHALFGERERWSDTLRPFQWMQCDTTVQGFTGATEFDLPLPCTYDFDVVGSRYLHALRDGAVPLTLMFSGTVFTRGQAGFGVQRVPWDREARHELPVAVWRQMMAYHFPNTGWIRLDHDVLARFADFRAKRGLTSWEETVDALLAENGEVVR</sequence>
<dbReference type="InterPro" id="IPR045730">
    <property type="entry name" value="DUF6084"/>
</dbReference>
<dbReference type="AlphaFoldDB" id="A0A6N9TXB9"/>
<dbReference type="EMBL" id="JAAGLQ010000139">
    <property type="protein sequence ID" value="NEA15199.1"/>
    <property type="molecule type" value="Genomic_DNA"/>
</dbReference>